<organism evidence="2 3">
    <name type="scientific">Ilex paraguariensis</name>
    <name type="common">yerba mate</name>
    <dbReference type="NCBI Taxonomy" id="185542"/>
    <lineage>
        <taxon>Eukaryota</taxon>
        <taxon>Viridiplantae</taxon>
        <taxon>Streptophyta</taxon>
        <taxon>Embryophyta</taxon>
        <taxon>Tracheophyta</taxon>
        <taxon>Spermatophyta</taxon>
        <taxon>Magnoliopsida</taxon>
        <taxon>eudicotyledons</taxon>
        <taxon>Gunneridae</taxon>
        <taxon>Pentapetalae</taxon>
        <taxon>asterids</taxon>
        <taxon>campanulids</taxon>
        <taxon>Aquifoliales</taxon>
        <taxon>Aquifoliaceae</taxon>
        <taxon>Ilex</taxon>
    </lineage>
</organism>
<proteinExistence type="predicted"/>
<gene>
    <name evidence="2" type="ORF">ILEXP_LOCUS11301</name>
</gene>
<comment type="caution">
    <text evidence="2">The sequence shown here is derived from an EMBL/GenBank/DDBJ whole genome shotgun (WGS) entry which is preliminary data.</text>
</comment>
<accession>A0ABC8RF42</accession>
<name>A0ABC8RF42_9AQUA</name>
<dbReference type="AlphaFoldDB" id="A0ABC8RF42"/>
<reference evidence="2 3" key="1">
    <citation type="submission" date="2024-02" db="EMBL/GenBank/DDBJ databases">
        <authorList>
            <person name="Vignale AGUSTIN F."/>
            <person name="Sosa J E."/>
            <person name="Modenutti C."/>
        </authorList>
    </citation>
    <scope>NUCLEOTIDE SEQUENCE [LARGE SCALE GENOMIC DNA]</scope>
</reference>
<feature type="region of interest" description="Disordered" evidence="1">
    <location>
        <begin position="1"/>
        <end position="83"/>
    </location>
</feature>
<feature type="compositionally biased region" description="Basic residues" evidence="1">
    <location>
        <begin position="14"/>
        <end position="25"/>
    </location>
</feature>
<protein>
    <submittedName>
        <fullName evidence="2">Uncharacterized protein</fullName>
    </submittedName>
</protein>
<dbReference type="Proteomes" id="UP001642360">
    <property type="component" value="Unassembled WGS sequence"/>
</dbReference>
<evidence type="ECO:0000313" key="2">
    <source>
        <dbReference type="EMBL" id="CAK9143584.1"/>
    </source>
</evidence>
<keyword evidence="3" id="KW-1185">Reference proteome</keyword>
<feature type="compositionally biased region" description="Polar residues" evidence="1">
    <location>
        <begin position="58"/>
        <end position="81"/>
    </location>
</feature>
<evidence type="ECO:0000256" key="1">
    <source>
        <dbReference type="SAM" id="MobiDB-lite"/>
    </source>
</evidence>
<dbReference type="PANTHER" id="PTHR34962:SF1">
    <property type="entry name" value="EMBRYO DEFECTIVE 1703-RELATED"/>
    <property type="match status" value="1"/>
</dbReference>
<evidence type="ECO:0000313" key="3">
    <source>
        <dbReference type="Proteomes" id="UP001642360"/>
    </source>
</evidence>
<dbReference type="EMBL" id="CAUOFW020001314">
    <property type="protein sequence ID" value="CAK9143584.1"/>
    <property type="molecule type" value="Genomic_DNA"/>
</dbReference>
<dbReference type="PANTHER" id="PTHR34962">
    <property type="entry name" value="EMBRYO DEFECTIVE 1703-RELATED"/>
    <property type="match status" value="1"/>
</dbReference>
<sequence length="128" mass="14693">MGKFQISAHFGRSTTRRNSLRKKLNKQPEERQQVRHNPQTNDPSPDFRNPVHHFDDINSFQSNSANHNIRENSASSDNVKGSKSKVLGESALWNKLESWVDQYKEDSEFWGIGSGPIFTVYQDSDDNV</sequence>